<accession>A0A6G7YQM5</accession>
<proteinExistence type="predicted"/>
<evidence type="ECO:0000313" key="3">
    <source>
        <dbReference type="Proteomes" id="UP000503222"/>
    </source>
</evidence>
<feature type="chain" id="PRO_5026077129" evidence="1">
    <location>
        <begin position="22"/>
        <end position="166"/>
    </location>
</feature>
<feature type="signal peptide" evidence="1">
    <location>
        <begin position="1"/>
        <end position="21"/>
    </location>
</feature>
<dbReference type="AlphaFoldDB" id="A0A6G7YQM5"/>
<name>A0A6G7YQM5_9SPHN</name>
<dbReference type="PROSITE" id="PS51257">
    <property type="entry name" value="PROKAR_LIPOPROTEIN"/>
    <property type="match status" value="1"/>
</dbReference>
<keyword evidence="3" id="KW-1185">Reference proteome</keyword>
<dbReference type="EMBL" id="CP049869">
    <property type="protein sequence ID" value="QIK79036.1"/>
    <property type="molecule type" value="Genomic_DNA"/>
</dbReference>
<dbReference type="KEGG" id="spii:G7077_09160"/>
<evidence type="ECO:0000313" key="2">
    <source>
        <dbReference type="EMBL" id="QIK79036.1"/>
    </source>
</evidence>
<evidence type="ECO:0000256" key="1">
    <source>
        <dbReference type="SAM" id="SignalP"/>
    </source>
</evidence>
<gene>
    <name evidence="2" type="ORF">G7077_09160</name>
</gene>
<reference evidence="2 3" key="1">
    <citation type="submission" date="2020-03" db="EMBL/GenBank/DDBJ databases">
        <title>Sphingomonas sp. nov., isolated from fish.</title>
        <authorList>
            <person name="Hyun D.-W."/>
            <person name="Bae J.-W."/>
        </authorList>
    </citation>
    <scope>NUCLEOTIDE SEQUENCE [LARGE SCALE GENOMIC DNA]</scope>
    <source>
        <strain evidence="2 3">HDW15B</strain>
    </source>
</reference>
<dbReference type="RefSeq" id="WP_166411427.1">
    <property type="nucleotide sequence ID" value="NZ_CP049869.1"/>
</dbReference>
<dbReference type="Pfam" id="PF12276">
    <property type="entry name" value="DUF3617"/>
    <property type="match status" value="1"/>
</dbReference>
<dbReference type="InterPro" id="IPR022061">
    <property type="entry name" value="DUF3617"/>
</dbReference>
<sequence>MRSFLGTAAAALMLSACGGDATEANNTADAAPTSLQAGEYEISARVDDLRSTDKTTPSTKLEVGGAPAVTRACIGPDNAIPPAALGEAGDSCTARETYIRNGRLNLQLMCKRPGKGDITHAVDGQFKADSFDAQVISGTSFSGTGDYAMTRSITAKRVGDCAAKGA</sequence>
<keyword evidence="1" id="KW-0732">Signal</keyword>
<dbReference type="Proteomes" id="UP000503222">
    <property type="component" value="Chromosome"/>
</dbReference>
<protein>
    <submittedName>
        <fullName evidence="2">DUF3617 family protein</fullName>
    </submittedName>
</protein>
<organism evidence="2 3">
    <name type="scientific">Sphingomonas piscis</name>
    <dbReference type="NCBI Taxonomy" id="2714943"/>
    <lineage>
        <taxon>Bacteria</taxon>
        <taxon>Pseudomonadati</taxon>
        <taxon>Pseudomonadota</taxon>
        <taxon>Alphaproteobacteria</taxon>
        <taxon>Sphingomonadales</taxon>
        <taxon>Sphingomonadaceae</taxon>
        <taxon>Sphingomonas</taxon>
    </lineage>
</organism>